<dbReference type="AlphaFoldDB" id="A0A0F9JBK9"/>
<proteinExistence type="predicted"/>
<gene>
    <name evidence="2" type="ORF">LCGC14_1473590</name>
</gene>
<accession>A0A0F9JBK9</accession>
<sequence length="200" mass="22650">MKTKLFFIILLFVSLTSCVKDYYGGGPSKEEIVLTSENYLYEGDLEKYFIEDEILSIDAKVEKLKKVPTDSPDYKDAQAQVNQLEEEKSSYEVRLSEMINLSAVLKGFPIPCDLPNGKCVPVRLEFFLFNAFITKAEVLVKDVEGKILGVSATLIPFPEFESELQYLKIPVIENQDQISIIISKMDALGNESIFETKLKN</sequence>
<evidence type="ECO:0008006" key="3">
    <source>
        <dbReference type="Google" id="ProtNLM"/>
    </source>
</evidence>
<evidence type="ECO:0000313" key="2">
    <source>
        <dbReference type="EMBL" id="KKM67194.1"/>
    </source>
</evidence>
<name>A0A0F9JBK9_9ZZZZ</name>
<organism evidence="2">
    <name type="scientific">marine sediment metagenome</name>
    <dbReference type="NCBI Taxonomy" id="412755"/>
    <lineage>
        <taxon>unclassified sequences</taxon>
        <taxon>metagenomes</taxon>
        <taxon>ecological metagenomes</taxon>
    </lineage>
</organism>
<dbReference type="EMBL" id="LAZR01010391">
    <property type="protein sequence ID" value="KKM67194.1"/>
    <property type="molecule type" value="Genomic_DNA"/>
</dbReference>
<protein>
    <recommendedName>
        <fullName evidence="3">Lipoprotein</fullName>
    </recommendedName>
</protein>
<dbReference type="PROSITE" id="PS51257">
    <property type="entry name" value="PROKAR_LIPOPROTEIN"/>
    <property type="match status" value="1"/>
</dbReference>
<feature type="coiled-coil region" evidence="1">
    <location>
        <begin position="74"/>
        <end position="101"/>
    </location>
</feature>
<keyword evidence="1" id="KW-0175">Coiled coil</keyword>
<comment type="caution">
    <text evidence="2">The sequence shown here is derived from an EMBL/GenBank/DDBJ whole genome shotgun (WGS) entry which is preliminary data.</text>
</comment>
<evidence type="ECO:0000256" key="1">
    <source>
        <dbReference type="SAM" id="Coils"/>
    </source>
</evidence>
<reference evidence="2" key="1">
    <citation type="journal article" date="2015" name="Nature">
        <title>Complex archaea that bridge the gap between prokaryotes and eukaryotes.</title>
        <authorList>
            <person name="Spang A."/>
            <person name="Saw J.H."/>
            <person name="Jorgensen S.L."/>
            <person name="Zaremba-Niedzwiedzka K."/>
            <person name="Martijn J."/>
            <person name="Lind A.E."/>
            <person name="van Eijk R."/>
            <person name="Schleper C."/>
            <person name="Guy L."/>
            <person name="Ettema T.J."/>
        </authorList>
    </citation>
    <scope>NUCLEOTIDE SEQUENCE</scope>
</reference>